<proteinExistence type="predicted"/>
<dbReference type="PROSITE" id="PS51257">
    <property type="entry name" value="PROKAR_LIPOPROTEIN"/>
    <property type="match status" value="1"/>
</dbReference>
<evidence type="ECO:0000313" key="2">
    <source>
        <dbReference type="Proteomes" id="UP000222417"/>
    </source>
</evidence>
<keyword evidence="2" id="KW-1185">Reference proteome</keyword>
<dbReference type="EMBL" id="KY363465">
    <property type="protein sequence ID" value="AQT25329.1"/>
    <property type="molecule type" value="Genomic_DNA"/>
</dbReference>
<dbReference type="Proteomes" id="UP000222417">
    <property type="component" value="Segment"/>
</dbReference>
<gene>
    <name evidence="1" type="ORF">PR1_14</name>
</gene>
<evidence type="ECO:0000313" key="1">
    <source>
        <dbReference type="EMBL" id="AQT25329.1"/>
    </source>
</evidence>
<name>A0A1S6KV80_9CAUD</name>
<reference evidence="1 2" key="1">
    <citation type="submission" date="2016-12" db="EMBL/GenBank/DDBJ databases">
        <title>Providencia rettgeri phage vB-PreS_PR1 - a deep-branching member of the T5-like siphoviruses.</title>
        <authorList>
            <person name="Oliveira H."/>
            <person name="Pinto G."/>
            <person name="Hendrix H."/>
            <person name="Noben J.-P."/>
            <person name="Gawor J."/>
            <person name="Lobocka M."/>
            <person name="Lavigne R."/>
            <person name="Azeredo J."/>
        </authorList>
    </citation>
    <scope>NUCLEOTIDE SEQUENCE [LARGE SCALE GENOMIC DNA]</scope>
</reference>
<evidence type="ECO:0008006" key="3">
    <source>
        <dbReference type="Google" id="ProtNLM"/>
    </source>
</evidence>
<accession>A0A1S6KV80</accession>
<sequence>MKLTKLVLATLVLGLAGCATTGEKPAITPKTCIGIMEVSTMNKTYSVDLKAVKTNKYGETFYQVKGYNPFVGGAGWVREDAFQSVMCDE</sequence>
<organism evidence="1 2">
    <name type="scientific">Providencia phage vB_PreS_PR1</name>
    <dbReference type="NCBI Taxonomy" id="1931407"/>
    <lineage>
        <taxon>Viruses</taxon>
        <taxon>Duplodnaviria</taxon>
        <taxon>Heunggongvirae</taxon>
        <taxon>Uroviricota</taxon>
        <taxon>Caudoviricetes</taxon>
        <taxon>Demerecviridae</taxon>
        <taxon>Priunavirus</taxon>
        <taxon>Priunavirus PR1</taxon>
    </lineage>
</organism>
<protein>
    <recommendedName>
        <fullName evidence="3">Lipoprotein</fullName>
    </recommendedName>
</protein>